<evidence type="ECO:0000313" key="1">
    <source>
        <dbReference type="EMBL" id="MDF0480572.1"/>
    </source>
</evidence>
<gene>
    <name evidence="1" type="ORF">OL233_09780</name>
</gene>
<evidence type="ECO:0000313" key="2">
    <source>
        <dbReference type="Proteomes" id="UP001147148"/>
    </source>
</evidence>
<protein>
    <submittedName>
        <fullName evidence="1">Uncharacterized protein</fullName>
    </submittedName>
</protein>
<organism evidence="1 2">
    <name type="scientific">Vagococcus proximus</name>
    <dbReference type="NCBI Taxonomy" id="2991417"/>
    <lineage>
        <taxon>Bacteria</taxon>
        <taxon>Bacillati</taxon>
        <taxon>Bacillota</taxon>
        <taxon>Bacilli</taxon>
        <taxon>Lactobacillales</taxon>
        <taxon>Enterococcaceae</taxon>
        <taxon>Vagococcus</taxon>
    </lineage>
</organism>
<name>A0ABT5X3J2_9ENTE</name>
<accession>A0ABT5X3J2</accession>
<keyword evidence="2" id="KW-1185">Reference proteome</keyword>
<sequence length="259" mass="30637">MSLNYIYIHLDTISNSLFSRGLNIHDFSSSVFDIPENILLLDPHENDGEYEPHTGLRVIRGQNQVLRYFFQKSKQRESEVKWIDFKDINLIQQLTPMEIAELLYFGHMSSQLHSPFFYKLQNNFVYFEKPDDLTKVFYRRMDDFYKLISAKLENIVFDKMNHKKGLFKKPVTVSKIEFEKVKVLKTAFQEGLVLDVRQSGTKEEEYIIPLYVVEDRIRNISDRDLREENRVGQIVYSTSSMLWTIEVTDTWLVQGALKV</sequence>
<dbReference type="RefSeq" id="WP_275472129.1">
    <property type="nucleotide sequence ID" value="NZ_JAPDSH010000008.1"/>
</dbReference>
<reference evidence="1" key="1">
    <citation type="submission" date="2022-10" db="EMBL/GenBank/DDBJ databases">
        <title>Vagococcus sp. isolated from poultry meat.</title>
        <authorList>
            <person name="Johansson P."/>
            <person name="Bjorkroth J."/>
        </authorList>
    </citation>
    <scope>NUCLEOTIDE SEQUENCE</scope>
    <source>
        <strain evidence="1">PNs007</strain>
    </source>
</reference>
<proteinExistence type="predicted"/>
<comment type="caution">
    <text evidence="1">The sequence shown here is derived from an EMBL/GenBank/DDBJ whole genome shotgun (WGS) entry which is preliminary data.</text>
</comment>
<dbReference type="Proteomes" id="UP001147148">
    <property type="component" value="Unassembled WGS sequence"/>
</dbReference>
<dbReference type="EMBL" id="JAPDSH010000008">
    <property type="protein sequence ID" value="MDF0480572.1"/>
    <property type="molecule type" value="Genomic_DNA"/>
</dbReference>